<organism evidence="4 5">
    <name type="scientific">Skermania pinensis</name>
    <dbReference type="NCBI Taxonomy" id="39122"/>
    <lineage>
        <taxon>Bacteria</taxon>
        <taxon>Bacillati</taxon>
        <taxon>Actinomycetota</taxon>
        <taxon>Actinomycetes</taxon>
        <taxon>Mycobacteriales</taxon>
        <taxon>Gordoniaceae</taxon>
        <taxon>Skermania</taxon>
    </lineage>
</organism>
<dbReference type="InterPro" id="IPR036291">
    <property type="entry name" value="NAD(P)-bd_dom_sf"/>
</dbReference>
<protein>
    <submittedName>
        <fullName evidence="4">SDR family NAD(P)-dependent oxidoreductase</fullName>
    </submittedName>
</protein>
<sequence length="260" mass="27963">MSSSDSETDVAPARPVALVTGATSGLGKAFATELAGRGYDLVLVGRNAERLADVAGELERNHGALVEQLVADLEQESSRARVVARLSQGVTALVNNAGYGNYEHFWTTDIEVIRAEMAVNITAVLEFTRAAVPPMLAADNGMIINVASISGLYTGPAGTYAAEKAWVIRLSEGLAHQLQSTGVRVQALCPGFMETPFIERAGIEVDRVPKQLLIGIDEVVKTSLGDIEKGWVVSVPGRRIKFLTMLNRHSPRRRAWKIGV</sequence>
<dbReference type="PRINTS" id="PR00080">
    <property type="entry name" value="SDRFAMILY"/>
</dbReference>
<evidence type="ECO:0000313" key="5">
    <source>
        <dbReference type="Proteomes" id="UP000887023"/>
    </source>
</evidence>
<dbReference type="EMBL" id="CP079105">
    <property type="protein sequence ID" value="QXQ14654.1"/>
    <property type="molecule type" value="Genomic_DNA"/>
</dbReference>
<evidence type="ECO:0000256" key="3">
    <source>
        <dbReference type="RuleBase" id="RU000363"/>
    </source>
</evidence>
<accession>A0ABX8S9X5</accession>
<dbReference type="PANTHER" id="PTHR44196">
    <property type="entry name" value="DEHYDROGENASE/REDUCTASE SDR FAMILY MEMBER 7B"/>
    <property type="match status" value="1"/>
</dbReference>
<dbReference type="Gene3D" id="3.40.50.720">
    <property type="entry name" value="NAD(P)-binding Rossmann-like Domain"/>
    <property type="match status" value="1"/>
</dbReference>
<keyword evidence="2" id="KW-0560">Oxidoreductase</keyword>
<evidence type="ECO:0000256" key="1">
    <source>
        <dbReference type="ARBA" id="ARBA00006484"/>
    </source>
</evidence>
<reference evidence="4" key="1">
    <citation type="submission" date="2021-07" db="EMBL/GenBank/DDBJ databases">
        <title>Candidatus Kaistella beijingensis sp. nov. isolated from a municipal wastewater treatment plant is involved in sludge foaming.</title>
        <authorList>
            <person name="Song Y."/>
            <person name="Liu S.-J."/>
        </authorList>
    </citation>
    <scope>NUCLEOTIDE SEQUENCE</scope>
    <source>
        <strain evidence="4">DSM 43998</strain>
    </source>
</reference>
<dbReference type="RefSeq" id="WP_066468544.1">
    <property type="nucleotide sequence ID" value="NZ_CBCRUZ010000004.1"/>
</dbReference>
<dbReference type="PIRSF" id="PIRSF000126">
    <property type="entry name" value="11-beta-HSD1"/>
    <property type="match status" value="1"/>
</dbReference>
<comment type="similarity">
    <text evidence="1 3">Belongs to the short-chain dehydrogenases/reductases (SDR) family.</text>
</comment>
<dbReference type="PRINTS" id="PR00081">
    <property type="entry name" value="GDHRDH"/>
</dbReference>
<dbReference type="Proteomes" id="UP000887023">
    <property type="component" value="Chromosome"/>
</dbReference>
<dbReference type="Pfam" id="PF00106">
    <property type="entry name" value="adh_short"/>
    <property type="match status" value="1"/>
</dbReference>
<proteinExistence type="inferred from homology"/>
<keyword evidence="5" id="KW-1185">Reference proteome</keyword>
<dbReference type="InterPro" id="IPR002347">
    <property type="entry name" value="SDR_fam"/>
</dbReference>
<evidence type="ECO:0000256" key="2">
    <source>
        <dbReference type="ARBA" id="ARBA00023002"/>
    </source>
</evidence>
<name>A0ABX8S9X5_9ACTN</name>
<dbReference type="CDD" id="cd05233">
    <property type="entry name" value="SDR_c"/>
    <property type="match status" value="1"/>
</dbReference>
<dbReference type="PANTHER" id="PTHR44196:SF2">
    <property type="entry name" value="SHORT-CHAIN DEHYDROGENASE-RELATED"/>
    <property type="match status" value="1"/>
</dbReference>
<evidence type="ECO:0000313" key="4">
    <source>
        <dbReference type="EMBL" id="QXQ14654.1"/>
    </source>
</evidence>
<gene>
    <name evidence="4" type="ORF">KV203_04410</name>
</gene>
<dbReference type="SUPFAM" id="SSF51735">
    <property type="entry name" value="NAD(P)-binding Rossmann-fold domains"/>
    <property type="match status" value="1"/>
</dbReference>